<keyword evidence="7" id="KW-1185">Reference proteome</keyword>
<dbReference type="GO" id="GO:0006352">
    <property type="term" value="P:DNA-templated transcription initiation"/>
    <property type="evidence" value="ECO:0007669"/>
    <property type="project" value="InterPro"/>
</dbReference>
<dbReference type="RefSeq" id="WP_282590483.1">
    <property type="nucleotide sequence ID" value="NZ_JAPAAF010000003.1"/>
</dbReference>
<keyword evidence="4" id="KW-0804">Transcription</keyword>
<dbReference type="EMBL" id="JAPAAF010000003">
    <property type="protein sequence ID" value="MCW0481873.1"/>
    <property type="molecule type" value="Genomic_DNA"/>
</dbReference>
<dbReference type="SUPFAM" id="SSF88946">
    <property type="entry name" value="Sigma2 domain of RNA polymerase sigma factors"/>
    <property type="match status" value="1"/>
</dbReference>
<comment type="similarity">
    <text evidence="1">Belongs to the sigma-70 factor family. ECF subfamily.</text>
</comment>
<dbReference type="InterPro" id="IPR014284">
    <property type="entry name" value="RNA_pol_sigma-70_dom"/>
</dbReference>
<dbReference type="GO" id="GO:0003677">
    <property type="term" value="F:DNA binding"/>
    <property type="evidence" value="ECO:0007669"/>
    <property type="project" value="InterPro"/>
</dbReference>
<dbReference type="GO" id="GO:0016987">
    <property type="term" value="F:sigma factor activity"/>
    <property type="evidence" value="ECO:0007669"/>
    <property type="project" value="UniProtKB-KW"/>
</dbReference>
<feature type="domain" description="RNA polymerase sigma factor 70 region 4 type 2" evidence="5">
    <location>
        <begin position="131"/>
        <end position="183"/>
    </location>
</feature>
<dbReference type="Gene3D" id="1.10.10.10">
    <property type="entry name" value="Winged helix-like DNA-binding domain superfamily/Winged helix DNA-binding domain"/>
    <property type="match status" value="1"/>
</dbReference>
<name>A0AA41Y6M0_9BACT</name>
<dbReference type="CDD" id="cd06171">
    <property type="entry name" value="Sigma70_r4"/>
    <property type="match status" value="1"/>
</dbReference>
<dbReference type="InterPro" id="IPR013249">
    <property type="entry name" value="RNA_pol_sigma70_r4_t2"/>
</dbReference>
<reference evidence="6" key="1">
    <citation type="submission" date="2022-10" db="EMBL/GenBank/DDBJ databases">
        <title>Gaoshiqiia sediminis gen. nov., sp. nov., isolated from coastal sediment.</title>
        <authorList>
            <person name="Yu W.X."/>
            <person name="Mu D.S."/>
            <person name="Du J.Z."/>
            <person name="Liang Y.Q."/>
        </authorList>
    </citation>
    <scope>NUCLEOTIDE SEQUENCE</scope>
    <source>
        <strain evidence="6">A06</strain>
    </source>
</reference>
<evidence type="ECO:0000256" key="2">
    <source>
        <dbReference type="ARBA" id="ARBA00023015"/>
    </source>
</evidence>
<dbReference type="InterPro" id="IPR013325">
    <property type="entry name" value="RNA_pol_sigma_r2"/>
</dbReference>
<sequence>MDHASSYHIDFYWQSFVAGDDRSFTNLYQQVAGNMMAYGSKFNIDRELVGDALQDVFVDLYLKRDRLGINIKNPKAYLFIALKNNLLKKIASNKKWQFQLLEDKGAELEFATEYSIQDQLVEQEVSAEIQEKIKRAIAGLSPRQKEIIYLKFEEELDYPEVARILGISMESARKQLYRALKTLREIIDKKTLTNLLLIFLKKSQ</sequence>
<dbReference type="PANTHER" id="PTHR43133:SF46">
    <property type="entry name" value="RNA POLYMERASE SIGMA-70 FACTOR ECF SUBFAMILY"/>
    <property type="match status" value="1"/>
</dbReference>
<gene>
    <name evidence="6" type="ORF">N2K84_03965</name>
</gene>
<evidence type="ECO:0000259" key="5">
    <source>
        <dbReference type="Pfam" id="PF08281"/>
    </source>
</evidence>
<evidence type="ECO:0000313" key="7">
    <source>
        <dbReference type="Proteomes" id="UP001163821"/>
    </source>
</evidence>
<organism evidence="6 7">
    <name type="scientific">Gaoshiqia sediminis</name>
    <dbReference type="NCBI Taxonomy" id="2986998"/>
    <lineage>
        <taxon>Bacteria</taxon>
        <taxon>Pseudomonadati</taxon>
        <taxon>Bacteroidota</taxon>
        <taxon>Bacteroidia</taxon>
        <taxon>Marinilabiliales</taxon>
        <taxon>Prolixibacteraceae</taxon>
        <taxon>Gaoshiqia</taxon>
    </lineage>
</organism>
<accession>A0AA41Y6M0</accession>
<dbReference type="Gene3D" id="1.10.1740.10">
    <property type="match status" value="1"/>
</dbReference>
<dbReference type="SUPFAM" id="SSF88659">
    <property type="entry name" value="Sigma3 and sigma4 domains of RNA polymerase sigma factors"/>
    <property type="match status" value="1"/>
</dbReference>
<dbReference type="InterPro" id="IPR039425">
    <property type="entry name" value="RNA_pol_sigma-70-like"/>
</dbReference>
<dbReference type="AlphaFoldDB" id="A0AA41Y6M0"/>
<dbReference type="Pfam" id="PF08281">
    <property type="entry name" value="Sigma70_r4_2"/>
    <property type="match status" value="1"/>
</dbReference>
<dbReference type="InterPro" id="IPR036388">
    <property type="entry name" value="WH-like_DNA-bd_sf"/>
</dbReference>
<proteinExistence type="inferred from homology"/>
<protein>
    <submittedName>
        <fullName evidence="6">Sigma-70 family RNA polymerase sigma factor</fullName>
    </submittedName>
</protein>
<evidence type="ECO:0000313" key="6">
    <source>
        <dbReference type="EMBL" id="MCW0481873.1"/>
    </source>
</evidence>
<keyword evidence="3" id="KW-0731">Sigma factor</keyword>
<evidence type="ECO:0000256" key="1">
    <source>
        <dbReference type="ARBA" id="ARBA00010641"/>
    </source>
</evidence>
<dbReference type="Proteomes" id="UP001163821">
    <property type="component" value="Unassembled WGS sequence"/>
</dbReference>
<comment type="caution">
    <text evidence="6">The sequence shown here is derived from an EMBL/GenBank/DDBJ whole genome shotgun (WGS) entry which is preliminary data.</text>
</comment>
<dbReference type="InterPro" id="IPR013324">
    <property type="entry name" value="RNA_pol_sigma_r3/r4-like"/>
</dbReference>
<dbReference type="NCBIfam" id="TIGR02937">
    <property type="entry name" value="sigma70-ECF"/>
    <property type="match status" value="1"/>
</dbReference>
<keyword evidence="2" id="KW-0805">Transcription regulation</keyword>
<evidence type="ECO:0000256" key="4">
    <source>
        <dbReference type="ARBA" id="ARBA00023163"/>
    </source>
</evidence>
<dbReference type="PANTHER" id="PTHR43133">
    <property type="entry name" value="RNA POLYMERASE ECF-TYPE SIGMA FACTO"/>
    <property type="match status" value="1"/>
</dbReference>
<evidence type="ECO:0000256" key="3">
    <source>
        <dbReference type="ARBA" id="ARBA00023082"/>
    </source>
</evidence>